<feature type="region of interest" description="Disordered" evidence="2">
    <location>
        <begin position="506"/>
        <end position="564"/>
    </location>
</feature>
<dbReference type="Proteomes" id="UP001158986">
    <property type="component" value="Unassembled WGS sequence"/>
</dbReference>
<feature type="region of interest" description="Disordered" evidence="2">
    <location>
        <begin position="51"/>
        <end position="85"/>
    </location>
</feature>
<keyword evidence="1" id="KW-0863">Zinc-finger</keyword>
<accession>A0ABN8CUX3</accession>
<dbReference type="PANTHER" id="PTHR46978:SF1">
    <property type="entry name" value="ZINC KNUCKLE (CCHC-TYPE) FAMILY PROTEIN"/>
    <property type="match status" value="1"/>
</dbReference>
<evidence type="ECO:0000256" key="1">
    <source>
        <dbReference type="PROSITE-ProRule" id="PRU00047"/>
    </source>
</evidence>
<dbReference type="SUPFAM" id="SSF57756">
    <property type="entry name" value="Retrovirus zinc finger-like domains"/>
    <property type="match status" value="3"/>
</dbReference>
<evidence type="ECO:0000256" key="2">
    <source>
        <dbReference type="SAM" id="MobiDB-lite"/>
    </source>
</evidence>
<feature type="region of interest" description="Disordered" evidence="2">
    <location>
        <begin position="215"/>
        <end position="263"/>
    </location>
</feature>
<dbReference type="Pfam" id="PF00098">
    <property type="entry name" value="zf-CCHC"/>
    <property type="match status" value="3"/>
</dbReference>
<comment type="caution">
    <text evidence="4">The sequence shown here is derived from an EMBL/GenBank/DDBJ whole genome shotgun (WGS) entry which is preliminary data.</text>
</comment>
<keyword evidence="1" id="KW-0479">Metal-binding</keyword>
<dbReference type="PROSITE" id="PS50158">
    <property type="entry name" value="ZF_CCHC"/>
    <property type="match status" value="4"/>
</dbReference>
<feature type="domain" description="CCHC-type" evidence="3">
    <location>
        <begin position="452"/>
        <end position="467"/>
    </location>
</feature>
<proteinExistence type="predicted"/>
<evidence type="ECO:0000259" key="3">
    <source>
        <dbReference type="PROSITE" id="PS50158"/>
    </source>
</evidence>
<name>A0ABN8CUX3_9STRA</name>
<dbReference type="InterPro" id="IPR001878">
    <property type="entry name" value="Znf_CCHC"/>
</dbReference>
<organism evidence="4 5">
    <name type="scientific">Peronospora belbahrii</name>
    <dbReference type="NCBI Taxonomy" id="622444"/>
    <lineage>
        <taxon>Eukaryota</taxon>
        <taxon>Sar</taxon>
        <taxon>Stramenopiles</taxon>
        <taxon>Oomycota</taxon>
        <taxon>Peronosporomycetes</taxon>
        <taxon>Peronosporales</taxon>
        <taxon>Peronosporaceae</taxon>
        <taxon>Peronospora</taxon>
    </lineage>
</organism>
<dbReference type="SMART" id="SM00343">
    <property type="entry name" value="ZnF_C2HC"/>
    <property type="match status" value="6"/>
</dbReference>
<evidence type="ECO:0000313" key="5">
    <source>
        <dbReference type="Proteomes" id="UP001158986"/>
    </source>
</evidence>
<reference evidence="4 5" key="1">
    <citation type="submission" date="2021-11" db="EMBL/GenBank/DDBJ databases">
        <authorList>
            <person name="Islam A."/>
            <person name="Islam S."/>
            <person name="Flora M.S."/>
            <person name="Rahman M."/>
            <person name="Ziaur R.M."/>
            <person name="Epstein J.H."/>
            <person name="Hassan M."/>
            <person name="Klassen M."/>
            <person name="Woodard K."/>
            <person name="Webb A."/>
            <person name="Webby R.J."/>
            <person name="El Zowalaty M.E."/>
        </authorList>
    </citation>
    <scope>NUCLEOTIDE SEQUENCE [LARGE SCALE GENOMIC DNA]</scope>
    <source>
        <strain evidence="4">Pbs1</strain>
    </source>
</reference>
<gene>
    <name evidence="4" type="ORF">PBS001_LOCUS3275</name>
</gene>
<feature type="domain" description="CCHC-type" evidence="3">
    <location>
        <begin position="341"/>
        <end position="354"/>
    </location>
</feature>
<keyword evidence="1" id="KW-0862">Zinc</keyword>
<dbReference type="PANTHER" id="PTHR46978">
    <property type="entry name" value="ZINC KNUCKLE (CCHC-TYPE) FAMILY PROTEIN"/>
    <property type="match status" value="1"/>
</dbReference>
<dbReference type="EMBL" id="CAKLCB010000181">
    <property type="protein sequence ID" value="CAH0516619.1"/>
    <property type="molecule type" value="Genomic_DNA"/>
</dbReference>
<feature type="domain" description="CCHC-type" evidence="3">
    <location>
        <begin position="425"/>
        <end position="439"/>
    </location>
</feature>
<keyword evidence="5" id="KW-1185">Reference proteome</keyword>
<evidence type="ECO:0000313" key="4">
    <source>
        <dbReference type="EMBL" id="CAH0516619.1"/>
    </source>
</evidence>
<sequence>MTLHDTDWESHRQLYSTLVMRGENADVLSAMSDMSESSNSDVELMYVMDPSDPRAHRSTRLPTRMDKNQKSSRWDSDEDDVGEPITVEDNVNEPITVEDEASEPITVEDEASEPITVEDEASEPITVEDSVKNATTQETQVIKIDADEPVSTLDSKKVGVTLSKWAQARFLVPLSQRHAAVIVQPPLEPLNDYILSDFSSRYRGNTGDMVVEEEPIAEEEQVESNKKQVGAPLFEANTDKKVENGEKGEKNSRHKKKKDEGRKRKETRYFITDLATKCFHCGEVGHMANVCTNDKLQPPCYYCALRGHQSWVCPNLPCANCLQLGHQEQDCDNRTIKIESCGICGRAGHLDEDCNNIGSQELLTCMVCTKVGHLHCVPVPPPADRFVYCPNCAKNHTIERCHTYREPAATNFASRTASGRSVQTCFVCSEAGHVAAECPVRSNGYVRGGNSCFNCGKAGHFAADCRSSASNTRSGRRVTGRKHGRDVEDEYWDYDDHNYYDRDDDYYSYDRSSHGSKSSRNKGGSSRSRRSSGNHGYARLNEALPTRPHRNDRSYGERRHNSRR</sequence>
<dbReference type="InterPro" id="IPR036875">
    <property type="entry name" value="Znf_CCHC_sf"/>
</dbReference>
<feature type="compositionally biased region" description="Basic and acidic residues" evidence="2">
    <location>
        <begin position="63"/>
        <end position="75"/>
    </location>
</feature>
<feature type="domain" description="CCHC-type" evidence="3">
    <location>
        <begin position="277"/>
        <end position="293"/>
    </location>
</feature>
<protein>
    <recommendedName>
        <fullName evidence="3">CCHC-type domain-containing protein</fullName>
    </recommendedName>
</protein>
<feature type="compositionally biased region" description="Low complexity" evidence="2">
    <location>
        <begin position="515"/>
        <end position="526"/>
    </location>
</feature>
<feature type="compositionally biased region" description="Basic and acidic residues" evidence="2">
    <location>
        <begin position="237"/>
        <end position="251"/>
    </location>
</feature>
<dbReference type="Gene3D" id="4.10.60.10">
    <property type="entry name" value="Zinc finger, CCHC-type"/>
    <property type="match status" value="3"/>
</dbReference>
<feature type="compositionally biased region" description="Basic and acidic residues" evidence="2">
    <location>
        <begin position="549"/>
        <end position="564"/>
    </location>
</feature>